<dbReference type="InterPro" id="IPR024079">
    <property type="entry name" value="MetalloPept_cat_dom_sf"/>
</dbReference>
<organism evidence="2 3">
    <name type="scientific">Aquimarina brevivitae</name>
    <dbReference type="NCBI Taxonomy" id="323412"/>
    <lineage>
        <taxon>Bacteria</taxon>
        <taxon>Pseudomonadati</taxon>
        <taxon>Bacteroidota</taxon>
        <taxon>Flavobacteriia</taxon>
        <taxon>Flavobacteriales</taxon>
        <taxon>Flavobacteriaceae</taxon>
        <taxon>Aquimarina</taxon>
    </lineage>
</organism>
<evidence type="ECO:0000256" key="1">
    <source>
        <dbReference type="SAM" id="SignalP"/>
    </source>
</evidence>
<name>A0A4Q7P059_9FLAO</name>
<dbReference type="AlphaFoldDB" id="A0A4Q7P059"/>
<dbReference type="EMBL" id="SGXE01000002">
    <property type="protein sequence ID" value="RZS93065.1"/>
    <property type="molecule type" value="Genomic_DNA"/>
</dbReference>
<comment type="caution">
    <text evidence="2">The sequence shown here is derived from an EMBL/GenBank/DDBJ whole genome shotgun (WGS) entry which is preliminary data.</text>
</comment>
<reference evidence="2 3" key="1">
    <citation type="submission" date="2019-02" db="EMBL/GenBank/DDBJ databases">
        <title>Genomic Encyclopedia of Type Strains, Phase IV (KMG-IV): sequencing the most valuable type-strain genomes for metagenomic binning, comparative biology and taxonomic classification.</title>
        <authorList>
            <person name="Goeker M."/>
        </authorList>
    </citation>
    <scope>NUCLEOTIDE SEQUENCE [LARGE SCALE GENOMIC DNA]</scope>
    <source>
        <strain evidence="2 3">DSM 17196</strain>
    </source>
</reference>
<feature type="chain" id="PRO_5020311205" description="Membrane metalloprotease" evidence="1">
    <location>
        <begin position="25"/>
        <end position="249"/>
    </location>
</feature>
<dbReference type="RefSeq" id="WP_130286217.1">
    <property type="nucleotide sequence ID" value="NZ_SGXE01000002.1"/>
</dbReference>
<evidence type="ECO:0000313" key="3">
    <source>
        <dbReference type="Proteomes" id="UP000292262"/>
    </source>
</evidence>
<keyword evidence="1" id="KW-0732">Signal</keyword>
<dbReference type="Proteomes" id="UP000292262">
    <property type="component" value="Unassembled WGS sequence"/>
</dbReference>
<dbReference type="PROSITE" id="PS51257">
    <property type="entry name" value="PROKAR_LIPOPROTEIN"/>
    <property type="match status" value="1"/>
</dbReference>
<accession>A0A4Q7P059</accession>
<proteinExistence type="predicted"/>
<protein>
    <recommendedName>
        <fullName evidence="4">Membrane metalloprotease</fullName>
    </recommendedName>
</protein>
<evidence type="ECO:0000313" key="2">
    <source>
        <dbReference type="EMBL" id="RZS93065.1"/>
    </source>
</evidence>
<dbReference type="Gene3D" id="3.40.390.10">
    <property type="entry name" value="Collagenase (Catalytic Domain)"/>
    <property type="match status" value="1"/>
</dbReference>
<sequence length="249" mass="27448">MPITKLIGAAAGILLLFSACTVDEADPIQQLREPHMLPLGSAAIDLLTDTKYRSLTVEIVAAQDYALSPWAVEKFTSFLTTHLAKPDGIFIEQRVLNVAHSGSLTIAEVLEQERQTRSLYSKEDHITVYIFVADGTFHLDNDTHKTLGSAYHNTSMVIYGKTLRALSQRPDMPLLSVLEATTLTHEFGHLLGLSDDNRHAKDHSDGHCNEEGCLMEAAIRFDSGLSIIDKNIPDLGPKCLLELNAKKNQ</sequence>
<evidence type="ECO:0008006" key="4">
    <source>
        <dbReference type="Google" id="ProtNLM"/>
    </source>
</evidence>
<dbReference type="OrthoDB" id="1121673at2"/>
<keyword evidence="3" id="KW-1185">Reference proteome</keyword>
<dbReference type="GO" id="GO:0008237">
    <property type="term" value="F:metallopeptidase activity"/>
    <property type="evidence" value="ECO:0007669"/>
    <property type="project" value="InterPro"/>
</dbReference>
<dbReference type="SUPFAM" id="SSF55486">
    <property type="entry name" value="Metalloproteases ('zincins'), catalytic domain"/>
    <property type="match status" value="1"/>
</dbReference>
<gene>
    <name evidence="2" type="ORF">EV197_1629</name>
</gene>
<feature type="signal peptide" evidence="1">
    <location>
        <begin position="1"/>
        <end position="24"/>
    </location>
</feature>